<dbReference type="PANTHER" id="PTHR48182">
    <property type="entry name" value="PROTEIN SERAC1"/>
    <property type="match status" value="1"/>
</dbReference>
<keyword evidence="7" id="KW-1185">Reference proteome</keyword>
<sequence length="272" mass="31125">MIEQVIPLSKVAYVLPTEEKVLVLFVHGLNGGKKTWNKFVTALEDIEEIKGMYDVDRFEYPTSFFERFSNPLPTIPAIANGLRSYVNLACKPYKNIILVSHSMGGLICRRYLIDHVKQFNHEEFKIRSLLLYAVPNNGSDLAKVNILNPWHSQIKELSRNAGFISDLNGDWNIFGVNKLTDVKYIIAGRDEIVARDSAVNYWGNPSIDTDLPKNHKNIIHPLPKNDISLLALVNQILNVFNTSLQENDEAYSVEDEILDYDDEEREENLDKF</sequence>
<evidence type="ECO:0000313" key="7">
    <source>
        <dbReference type="Proteomes" id="UP001596958"/>
    </source>
</evidence>
<dbReference type="RefSeq" id="WP_377099198.1">
    <property type="nucleotide sequence ID" value="NZ_JBHTHU010000005.1"/>
</dbReference>
<reference evidence="7" key="1">
    <citation type="journal article" date="2019" name="Int. J. Syst. Evol. Microbiol.">
        <title>The Global Catalogue of Microorganisms (GCM) 10K type strain sequencing project: providing services to taxonomists for standard genome sequencing and annotation.</title>
        <authorList>
            <consortium name="The Broad Institute Genomics Platform"/>
            <consortium name="The Broad Institute Genome Sequencing Center for Infectious Disease"/>
            <person name="Wu L."/>
            <person name="Ma J."/>
        </authorList>
    </citation>
    <scope>NUCLEOTIDE SEQUENCE [LARGE SCALE GENOMIC DNA]</scope>
    <source>
        <strain evidence="7">CCUG 63418</strain>
    </source>
</reference>
<dbReference type="PANTHER" id="PTHR48182:SF2">
    <property type="entry name" value="PROTEIN SERAC1"/>
    <property type="match status" value="1"/>
</dbReference>
<keyword evidence="3" id="KW-0256">Endoplasmic reticulum</keyword>
<evidence type="ECO:0000256" key="1">
    <source>
        <dbReference type="ARBA" id="ARBA00004240"/>
    </source>
</evidence>
<dbReference type="InterPro" id="IPR029058">
    <property type="entry name" value="AB_hydrolase_fold"/>
</dbReference>
<dbReference type="SUPFAM" id="SSF53474">
    <property type="entry name" value="alpha/beta-Hydrolases"/>
    <property type="match status" value="1"/>
</dbReference>
<dbReference type="Proteomes" id="UP001596958">
    <property type="component" value="Unassembled WGS sequence"/>
</dbReference>
<gene>
    <name evidence="6" type="ORF">ACFQZS_08480</name>
</gene>
<evidence type="ECO:0000256" key="3">
    <source>
        <dbReference type="ARBA" id="ARBA00022824"/>
    </source>
</evidence>
<proteinExistence type="predicted"/>
<evidence type="ECO:0000313" key="6">
    <source>
        <dbReference type="EMBL" id="MFD0750173.1"/>
    </source>
</evidence>
<dbReference type="EMBL" id="JBHTHU010000005">
    <property type="protein sequence ID" value="MFD0750173.1"/>
    <property type="molecule type" value="Genomic_DNA"/>
</dbReference>
<dbReference type="Pfam" id="PF00561">
    <property type="entry name" value="Abhydrolase_1"/>
    <property type="match status" value="1"/>
</dbReference>
<evidence type="ECO:0000256" key="2">
    <source>
        <dbReference type="ARBA" id="ARBA00004370"/>
    </source>
</evidence>
<name>A0ABW2YUS0_9SPHI</name>
<organism evidence="6 7">
    <name type="scientific">Mucilaginibacter calamicampi</name>
    <dbReference type="NCBI Taxonomy" id="1302352"/>
    <lineage>
        <taxon>Bacteria</taxon>
        <taxon>Pseudomonadati</taxon>
        <taxon>Bacteroidota</taxon>
        <taxon>Sphingobacteriia</taxon>
        <taxon>Sphingobacteriales</taxon>
        <taxon>Sphingobacteriaceae</taxon>
        <taxon>Mucilaginibacter</taxon>
    </lineage>
</organism>
<evidence type="ECO:0000256" key="4">
    <source>
        <dbReference type="ARBA" id="ARBA00023136"/>
    </source>
</evidence>
<dbReference type="InterPro" id="IPR000073">
    <property type="entry name" value="AB_hydrolase_1"/>
</dbReference>
<comment type="subcellular location">
    <subcellularLocation>
        <location evidence="1">Endoplasmic reticulum</location>
    </subcellularLocation>
    <subcellularLocation>
        <location evidence="2">Membrane</location>
    </subcellularLocation>
</comment>
<evidence type="ECO:0000259" key="5">
    <source>
        <dbReference type="Pfam" id="PF00561"/>
    </source>
</evidence>
<protein>
    <submittedName>
        <fullName evidence="6">Esterase/lipase family protein</fullName>
    </submittedName>
</protein>
<dbReference type="Gene3D" id="3.40.50.1820">
    <property type="entry name" value="alpha/beta hydrolase"/>
    <property type="match status" value="1"/>
</dbReference>
<comment type="caution">
    <text evidence="6">The sequence shown here is derived from an EMBL/GenBank/DDBJ whole genome shotgun (WGS) entry which is preliminary data.</text>
</comment>
<feature type="domain" description="AB hydrolase-1" evidence="5">
    <location>
        <begin position="22"/>
        <end position="117"/>
    </location>
</feature>
<accession>A0ABW2YUS0</accession>
<keyword evidence="4" id="KW-0472">Membrane</keyword>
<dbReference type="InterPro" id="IPR052374">
    <property type="entry name" value="SERAC1"/>
</dbReference>